<feature type="compositionally biased region" description="Basic and acidic residues" evidence="1">
    <location>
        <begin position="1"/>
        <end position="10"/>
    </location>
</feature>
<evidence type="ECO:0000256" key="1">
    <source>
        <dbReference type="SAM" id="MobiDB-lite"/>
    </source>
</evidence>
<comment type="caution">
    <text evidence="2">The sequence shown here is derived from an EMBL/GenBank/DDBJ whole genome shotgun (WGS) entry which is preliminary data.</text>
</comment>
<feature type="region of interest" description="Disordered" evidence="1">
    <location>
        <begin position="1"/>
        <end position="34"/>
    </location>
</feature>
<proteinExistence type="predicted"/>
<feature type="compositionally biased region" description="Acidic residues" evidence="1">
    <location>
        <begin position="92"/>
        <end position="102"/>
    </location>
</feature>
<sequence>MPCHCHDHRPSLTPSKPPPKKDSFSPPSREEKPMTALEVRAAVNALCHKKFGTGLNSLSPKELDQCMDGLPVGDPVIRVLLARKMKLIEEIEFGQMEDSDAESSDKDDSGFEDADGEDSGTKGKA</sequence>
<protein>
    <submittedName>
        <fullName evidence="2">Uncharacterized protein</fullName>
    </submittedName>
</protein>
<evidence type="ECO:0000313" key="2">
    <source>
        <dbReference type="EMBL" id="KAJ9662698.1"/>
    </source>
</evidence>
<dbReference type="Proteomes" id="UP001172684">
    <property type="component" value="Unassembled WGS sequence"/>
</dbReference>
<evidence type="ECO:0000313" key="3">
    <source>
        <dbReference type="Proteomes" id="UP001172684"/>
    </source>
</evidence>
<keyword evidence="3" id="KW-1185">Reference proteome</keyword>
<accession>A0ABQ9NND2</accession>
<gene>
    <name evidence="2" type="ORF">H2201_005982</name>
</gene>
<dbReference type="EMBL" id="JAPDRL010000048">
    <property type="protein sequence ID" value="KAJ9662698.1"/>
    <property type="molecule type" value="Genomic_DNA"/>
</dbReference>
<organism evidence="2 3">
    <name type="scientific">Coniosporium apollinis</name>
    <dbReference type="NCBI Taxonomy" id="61459"/>
    <lineage>
        <taxon>Eukaryota</taxon>
        <taxon>Fungi</taxon>
        <taxon>Dikarya</taxon>
        <taxon>Ascomycota</taxon>
        <taxon>Pezizomycotina</taxon>
        <taxon>Dothideomycetes</taxon>
        <taxon>Dothideomycetes incertae sedis</taxon>
        <taxon>Coniosporium</taxon>
    </lineage>
</organism>
<feature type="compositionally biased region" description="Basic and acidic residues" evidence="1">
    <location>
        <begin position="19"/>
        <end position="33"/>
    </location>
</feature>
<reference evidence="2" key="1">
    <citation type="submission" date="2022-10" db="EMBL/GenBank/DDBJ databases">
        <title>Culturing micro-colonial fungi from biological soil crusts in the Mojave desert and describing Neophaeococcomyces mojavensis, and introducing the new genera and species Taxawa tesnikishii.</title>
        <authorList>
            <person name="Kurbessoian T."/>
            <person name="Stajich J.E."/>
        </authorList>
    </citation>
    <scope>NUCLEOTIDE SEQUENCE</scope>
    <source>
        <strain evidence="2">TK_1</strain>
    </source>
</reference>
<feature type="region of interest" description="Disordered" evidence="1">
    <location>
        <begin position="92"/>
        <end position="125"/>
    </location>
</feature>
<name>A0ABQ9NND2_9PEZI</name>